<dbReference type="Proteomes" id="UP000077763">
    <property type="component" value="Unassembled WGS sequence"/>
</dbReference>
<protein>
    <submittedName>
        <fullName evidence="1">Uncharacterized protein</fullName>
    </submittedName>
</protein>
<proteinExistence type="predicted"/>
<name>A0A177MD88_METMH</name>
<organism evidence="1 2">
    <name type="scientific">Methylomonas methanica</name>
    <dbReference type="NCBI Taxonomy" id="421"/>
    <lineage>
        <taxon>Bacteria</taxon>
        <taxon>Pseudomonadati</taxon>
        <taxon>Pseudomonadota</taxon>
        <taxon>Gammaproteobacteria</taxon>
        <taxon>Methylococcales</taxon>
        <taxon>Methylococcaceae</taxon>
        <taxon>Methylomonas</taxon>
    </lineage>
</organism>
<evidence type="ECO:0000313" key="2">
    <source>
        <dbReference type="Proteomes" id="UP000077763"/>
    </source>
</evidence>
<dbReference type="AlphaFoldDB" id="A0A177MD88"/>
<dbReference type="EMBL" id="LUUH01000060">
    <property type="protein sequence ID" value="OAI02940.1"/>
    <property type="molecule type" value="Genomic_DNA"/>
</dbReference>
<sequence>MIFTRREIQERLNIISSIVAKRKLRQILNLLNIEGNQSNSKRILESLAWTWEISVVASFCKLGNTKYEMKISNGKNPDVFFDDHGVSLLCDVFTVSDDQQHRKNPVEEFSRLLSEIWKECGPEKGSLSWRVESIDLDPVNASEVPITFSLPFHLSSRARPINRRSLTRLLLPPSETMKEYLYSKVSPFFKSLRLSPTPQTLSVDENYHKELRVCFSIRYAPDGFGMSGSYRSYTPIEDIERHVVWGRLEAKRIQFARATEKCPRVLIVCDGGCAGLRSSVMGTHDYAFDEILDHFWRRPIYSVDAGWSWITETDISAVLVLSVESNPAIFGLPEREFFLKPLLFLNPYCQFPLKEKETALLSQAVSTIPTPIESPSNVLRFTSSNPVSTRHNGTFTMSSKHLEISSITLLKILAGELSAEEFCREYQLDFNPFKSALMGFQTIEKISLESVSNRDDDKIIIQLKSYDASIGPFKAPDADKT</sequence>
<gene>
    <name evidence="1" type="ORF">A1353_14875</name>
</gene>
<reference evidence="1 2" key="1">
    <citation type="submission" date="2016-03" db="EMBL/GenBank/DDBJ databases">
        <authorList>
            <person name="Ploux O."/>
        </authorList>
    </citation>
    <scope>NUCLEOTIDE SEQUENCE [LARGE SCALE GENOMIC DNA]</scope>
    <source>
        <strain evidence="1 2">R-45371</strain>
    </source>
</reference>
<dbReference type="RefSeq" id="WP_064036977.1">
    <property type="nucleotide sequence ID" value="NZ_LUUH01000060.1"/>
</dbReference>
<evidence type="ECO:0000313" key="1">
    <source>
        <dbReference type="EMBL" id="OAI02940.1"/>
    </source>
</evidence>
<comment type="caution">
    <text evidence="1">The sequence shown here is derived from an EMBL/GenBank/DDBJ whole genome shotgun (WGS) entry which is preliminary data.</text>
</comment>
<accession>A0A177MD88</accession>